<dbReference type="PANTHER" id="PTHR30346:SF0">
    <property type="entry name" value="HCA OPERON TRANSCRIPTIONAL ACTIVATOR HCAR"/>
    <property type="match status" value="1"/>
</dbReference>
<reference evidence="6 7" key="1">
    <citation type="submission" date="2020-08" db="EMBL/GenBank/DDBJ databases">
        <title>Genomic Encyclopedia of Type Strains, Phase IV (KMG-IV): sequencing the most valuable type-strain genomes for metagenomic binning, comparative biology and taxonomic classification.</title>
        <authorList>
            <person name="Goeker M."/>
        </authorList>
    </citation>
    <scope>NUCLEOTIDE SEQUENCE [LARGE SCALE GENOMIC DNA]</scope>
    <source>
        <strain evidence="6 7">DSM 44197</strain>
    </source>
</reference>
<evidence type="ECO:0000256" key="1">
    <source>
        <dbReference type="ARBA" id="ARBA00009437"/>
    </source>
</evidence>
<dbReference type="PRINTS" id="PR00039">
    <property type="entry name" value="HTHLYSR"/>
</dbReference>
<proteinExistence type="inferred from homology"/>
<dbReference type="EMBL" id="JACJIA010000008">
    <property type="protein sequence ID" value="MBA8953987.1"/>
    <property type="molecule type" value="Genomic_DNA"/>
</dbReference>
<dbReference type="Gene3D" id="3.40.190.10">
    <property type="entry name" value="Periplasmic binding protein-like II"/>
    <property type="match status" value="2"/>
</dbReference>
<keyword evidence="3 6" id="KW-0238">DNA-binding</keyword>
<dbReference type="GO" id="GO:0003700">
    <property type="term" value="F:DNA-binding transcription factor activity"/>
    <property type="evidence" value="ECO:0007669"/>
    <property type="project" value="InterPro"/>
</dbReference>
<evidence type="ECO:0000256" key="3">
    <source>
        <dbReference type="ARBA" id="ARBA00023125"/>
    </source>
</evidence>
<gene>
    <name evidence="6" type="ORF">HNR61_005641</name>
</gene>
<dbReference type="SUPFAM" id="SSF53850">
    <property type="entry name" value="Periplasmic binding protein-like II"/>
    <property type="match status" value="1"/>
</dbReference>
<dbReference type="GO" id="GO:0003677">
    <property type="term" value="F:DNA binding"/>
    <property type="evidence" value="ECO:0007669"/>
    <property type="project" value="UniProtKB-KW"/>
</dbReference>
<keyword evidence="4" id="KW-0804">Transcription</keyword>
<dbReference type="Gene3D" id="1.10.10.10">
    <property type="entry name" value="Winged helix-like DNA-binding domain superfamily/Winged helix DNA-binding domain"/>
    <property type="match status" value="1"/>
</dbReference>
<name>A0A7W3LTM2_ACTNM</name>
<protein>
    <submittedName>
        <fullName evidence="6">DNA-binding transcriptional LysR family regulator</fullName>
    </submittedName>
</protein>
<dbReference type="Pfam" id="PF03466">
    <property type="entry name" value="LysR_substrate"/>
    <property type="match status" value="1"/>
</dbReference>
<comment type="caution">
    <text evidence="6">The sequence shown here is derived from an EMBL/GenBank/DDBJ whole genome shotgun (WGS) entry which is preliminary data.</text>
</comment>
<dbReference type="InterPro" id="IPR005119">
    <property type="entry name" value="LysR_subst-bd"/>
</dbReference>
<dbReference type="PROSITE" id="PS50931">
    <property type="entry name" value="HTH_LYSR"/>
    <property type="match status" value="1"/>
</dbReference>
<dbReference type="InterPro" id="IPR036388">
    <property type="entry name" value="WH-like_DNA-bd_sf"/>
</dbReference>
<dbReference type="InterPro" id="IPR036390">
    <property type="entry name" value="WH_DNA-bd_sf"/>
</dbReference>
<keyword evidence="2" id="KW-0805">Transcription regulation</keyword>
<sequence>MELDLGQARAFVVTAGHLHFGRAAGELFLTQQALSKRVARLEESLGVRLFDRTGHAVRLTPAGERFLEPARRALAAADAAVAAARDERRPLRLDVWGHLFDPMRILREAVDRRPDLPIELNLRRGPDAAVAALRAGETDAGFGRVHGPPPDGLARRVVRREPMAAVMGAAHPLAGAGRLRPADLRATTMWFPAAIEKLDFLRDFCAEHGLTGEFGGVNLGLPYFLEWLRDHPDRVSLLPAALPVPGDAGVRVVPLVDPVPLYEWSLLWRSGDRDPALGGLLAELQRTARAGDRPE</sequence>
<evidence type="ECO:0000256" key="2">
    <source>
        <dbReference type="ARBA" id="ARBA00023015"/>
    </source>
</evidence>
<accession>A0A7W3LTM2</accession>
<comment type="similarity">
    <text evidence="1">Belongs to the LysR transcriptional regulatory family.</text>
</comment>
<dbReference type="AlphaFoldDB" id="A0A7W3LTM2"/>
<evidence type="ECO:0000256" key="4">
    <source>
        <dbReference type="ARBA" id="ARBA00023163"/>
    </source>
</evidence>
<evidence type="ECO:0000259" key="5">
    <source>
        <dbReference type="PROSITE" id="PS50931"/>
    </source>
</evidence>
<dbReference type="InterPro" id="IPR000847">
    <property type="entry name" value="LysR_HTH_N"/>
</dbReference>
<dbReference type="Pfam" id="PF00126">
    <property type="entry name" value="HTH_1"/>
    <property type="match status" value="1"/>
</dbReference>
<feature type="domain" description="HTH lysR-type" evidence="5">
    <location>
        <begin position="3"/>
        <end position="60"/>
    </location>
</feature>
<keyword evidence="7" id="KW-1185">Reference proteome</keyword>
<dbReference type="Proteomes" id="UP000572680">
    <property type="component" value="Unassembled WGS sequence"/>
</dbReference>
<dbReference type="RefSeq" id="WP_182846139.1">
    <property type="nucleotide sequence ID" value="NZ_BAAALP010000001.1"/>
</dbReference>
<dbReference type="FunFam" id="1.10.10.10:FF:000001">
    <property type="entry name" value="LysR family transcriptional regulator"/>
    <property type="match status" value="1"/>
</dbReference>
<dbReference type="SUPFAM" id="SSF46785">
    <property type="entry name" value="Winged helix' DNA-binding domain"/>
    <property type="match status" value="1"/>
</dbReference>
<organism evidence="6 7">
    <name type="scientific">Actinomadura namibiensis</name>
    <dbReference type="NCBI Taxonomy" id="182080"/>
    <lineage>
        <taxon>Bacteria</taxon>
        <taxon>Bacillati</taxon>
        <taxon>Actinomycetota</taxon>
        <taxon>Actinomycetes</taxon>
        <taxon>Streptosporangiales</taxon>
        <taxon>Thermomonosporaceae</taxon>
        <taxon>Actinomadura</taxon>
    </lineage>
</organism>
<dbReference type="PANTHER" id="PTHR30346">
    <property type="entry name" value="TRANSCRIPTIONAL DUAL REGULATOR HCAR-RELATED"/>
    <property type="match status" value="1"/>
</dbReference>
<evidence type="ECO:0000313" key="7">
    <source>
        <dbReference type="Proteomes" id="UP000572680"/>
    </source>
</evidence>
<evidence type="ECO:0000313" key="6">
    <source>
        <dbReference type="EMBL" id="MBA8953987.1"/>
    </source>
</evidence>
<dbReference type="GO" id="GO:0032993">
    <property type="term" value="C:protein-DNA complex"/>
    <property type="evidence" value="ECO:0007669"/>
    <property type="project" value="TreeGrafter"/>
</dbReference>